<sequence length="102" mass="10792">MASSILQSSIFCGMKVMSNAAPPPPPRNLSSPCLILPSSYEAGYKKLYCLAEKKVVSIEKAAPPPWAQGGRVKHVGCSHGWVAHSTRTTGRLSSSIPSPVVT</sequence>
<accession>A0ABD1I1P1</accession>
<organism evidence="1 2">
    <name type="scientific">Salvia divinorum</name>
    <name type="common">Maria pastora</name>
    <name type="synonym">Diviner's sage</name>
    <dbReference type="NCBI Taxonomy" id="28513"/>
    <lineage>
        <taxon>Eukaryota</taxon>
        <taxon>Viridiplantae</taxon>
        <taxon>Streptophyta</taxon>
        <taxon>Embryophyta</taxon>
        <taxon>Tracheophyta</taxon>
        <taxon>Spermatophyta</taxon>
        <taxon>Magnoliopsida</taxon>
        <taxon>eudicotyledons</taxon>
        <taxon>Gunneridae</taxon>
        <taxon>Pentapetalae</taxon>
        <taxon>asterids</taxon>
        <taxon>lamiids</taxon>
        <taxon>Lamiales</taxon>
        <taxon>Lamiaceae</taxon>
        <taxon>Nepetoideae</taxon>
        <taxon>Mentheae</taxon>
        <taxon>Salviinae</taxon>
        <taxon>Salvia</taxon>
        <taxon>Salvia subgen. Calosphace</taxon>
    </lineage>
</organism>
<comment type="caution">
    <text evidence="1">The sequence shown here is derived from an EMBL/GenBank/DDBJ whole genome shotgun (WGS) entry which is preliminary data.</text>
</comment>
<name>A0ABD1I1P1_SALDI</name>
<dbReference type="Proteomes" id="UP001567538">
    <property type="component" value="Unassembled WGS sequence"/>
</dbReference>
<reference evidence="1 2" key="1">
    <citation type="submission" date="2024-06" db="EMBL/GenBank/DDBJ databases">
        <title>A chromosome level genome sequence of Diviner's sage (Salvia divinorum).</title>
        <authorList>
            <person name="Ford S.A."/>
            <person name="Ro D.-K."/>
            <person name="Ness R.W."/>
            <person name="Phillips M.A."/>
        </authorList>
    </citation>
    <scope>NUCLEOTIDE SEQUENCE [LARGE SCALE GENOMIC DNA]</scope>
    <source>
        <strain evidence="1">SAF-2024a</strain>
        <tissue evidence="1">Leaf</tissue>
    </source>
</reference>
<proteinExistence type="predicted"/>
<evidence type="ECO:0000313" key="2">
    <source>
        <dbReference type="Proteomes" id="UP001567538"/>
    </source>
</evidence>
<evidence type="ECO:0000313" key="1">
    <source>
        <dbReference type="EMBL" id="KAL1561504.1"/>
    </source>
</evidence>
<keyword evidence="2" id="KW-1185">Reference proteome</keyword>
<dbReference type="EMBL" id="JBEAFC010000003">
    <property type="protein sequence ID" value="KAL1561504.1"/>
    <property type="molecule type" value="Genomic_DNA"/>
</dbReference>
<protein>
    <submittedName>
        <fullName evidence="1">Uncharacterized protein</fullName>
    </submittedName>
</protein>
<dbReference type="AlphaFoldDB" id="A0ABD1I1P1"/>
<gene>
    <name evidence="1" type="ORF">AAHA92_04197</name>
</gene>